<name>A0ACB8B5W9_9AGAM</name>
<proteinExistence type="predicted"/>
<accession>A0ACB8B5W9</accession>
<comment type="caution">
    <text evidence="1">The sequence shown here is derived from an EMBL/GenBank/DDBJ whole genome shotgun (WGS) entry which is preliminary data.</text>
</comment>
<evidence type="ECO:0000313" key="1">
    <source>
        <dbReference type="EMBL" id="KAH7920787.1"/>
    </source>
</evidence>
<organism evidence="1 2">
    <name type="scientific">Leucogyrophana mollusca</name>
    <dbReference type="NCBI Taxonomy" id="85980"/>
    <lineage>
        <taxon>Eukaryota</taxon>
        <taxon>Fungi</taxon>
        <taxon>Dikarya</taxon>
        <taxon>Basidiomycota</taxon>
        <taxon>Agaricomycotina</taxon>
        <taxon>Agaricomycetes</taxon>
        <taxon>Agaricomycetidae</taxon>
        <taxon>Boletales</taxon>
        <taxon>Boletales incertae sedis</taxon>
        <taxon>Leucogyrophana</taxon>
    </lineage>
</organism>
<dbReference type="EMBL" id="MU266559">
    <property type="protein sequence ID" value="KAH7920787.1"/>
    <property type="molecule type" value="Genomic_DNA"/>
</dbReference>
<protein>
    <submittedName>
        <fullName evidence="1">DEAD-domain-containing protein</fullName>
    </submittedName>
</protein>
<sequence>MDDGIVLNIADDAFTGPVKGSGKKAGRWTDRLNAKRVLKRKTRPSGKAAHQPYHVSDDENHEYRPAKRPRPEKPSVDPSSASSLLPSGAVPTSRPPAQIISSLFSYNPKIEAPAISAQKIPSKPSNAPLTDASTFADLGLHPLLTAHLSTKLNITKPTSIQRATLPIFMNPLSEDMAARDVFIQSQTGSGKTLSFLLPIIQDLFPLSTHSYIDRSIGTLAIIIAPTRELAKQISDVLESLLQLRLRPEADSGDPESSTRLTRWLVSGLLSGGATRGHEKARLRKGIPILVSTPGRLLDHLQNTSSFNVGKCRWLVLDEADRLMELGFEDTIKGIVQGLDGRRNLALQAVSEGKSMEVGGWDWERRRRTVLCSATIREDVQKLAGTTLIRPLMIKALDTDKPDGAISHIDHDASATGLSPEKFTPPSQLSQKFVVVPLKLRLVALVALLRSLLAQTHGRRGSKIIVFLSCTDSVDFHWRLLGSSSMGSDGPEESPKVDAEKDAEDSDEDGASGSDDDGKEDEKIAAQSPLLPDASIFRLHGSLPTPVRLASLRGFSATPSTKSKRPVPSSSILLCTSVASRGLDLPLVRAVIQYDLPTENGATEYVHRVGRTARAGKGGEAWSLVAPSELEWVKWVEGKMRGGLEEDTATDHKANITLEGASIESVLSKGYGGKGSEYEQRATEVQLSFERWVLNRKENADLARKAFLSHMRAYATHPSNEKHIFHVRHLHIGHLAKAFALRDAPKTITDGGKKNGVKGTVKPKQRISKNGNHKPDKVHDWDERTGDTEHRMQEIVRAQGRLSRKGGKMVSSGTDEFQIASGAALAKLAQSSQI</sequence>
<keyword evidence="2" id="KW-1185">Reference proteome</keyword>
<gene>
    <name evidence="1" type="ORF">BV22DRAFT_1039432</name>
</gene>
<dbReference type="Proteomes" id="UP000790709">
    <property type="component" value="Unassembled WGS sequence"/>
</dbReference>
<evidence type="ECO:0000313" key="2">
    <source>
        <dbReference type="Proteomes" id="UP000790709"/>
    </source>
</evidence>
<reference evidence="1" key="1">
    <citation type="journal article" date="2021" name="New Phytol.">
        <title>Evolutionary innovations through gain and loss of genes in the ectomycorrhizal Boletales.</title>
        <authorList>
            <person name="Wu G."/>
            <person name="Miyauchi S."/>
            <person name="Morin E."/>
            <person name="Kuo A."/>
            <person name="Drula E."/>
            <person name="Varga T."/>
            <person name="Kohler A."/>
            <person name="Feng B."/>
            <person name="Cao Y."/>
            <person name="Lipzen A."/>
            <person name="Daum C."/>
            <person name="Hundley H."/>
            <person name="Pangilinan J."/>
            <person name="Johnson J."/>
            <person name="Barry K."/>
            <person name="LaButti K."/>
            <person name="Ng V."/>
            <person name="Ahrendt S."/>
            <person name="Min B."/>
            <person name="Choi I.G."/>
            <person name="Park H."/>
            <person name="Plett J.M."/>
            <person name="Magnuson J."/>
            <person name="Spatafora J.W."/>
            <person name="Nagy L.G."/>
            <person name="Henrissat B."/>
            <person name="Grigoriev I.V."/>
            <person name="Yang Z.L."/>
            <person name="Xu J."/>
            <person name="Martin F.M."/>
        </authorList>
    </citation>
    <scope>NUCLEOTIDE SEQUENCE</scope>
    <source>
        <strain evidence="1">KUC20120723A-06</strain>
    </source>
</reference>